<dbReference type="FunFam" id="3.30.70.270:FF:000001">
    <property type="entry name" value="Diguanylate cyclase domain protein"/>
    <property type="match status" value="1"/>
</dbReference>
<dbReference type="InterPro" id="IPR029787">
    <property type="entry name" value="Nucleotide_cyclase"/>
</dbReference>
<comment type="caution">
    <text evidence="11">The sequence shown here is derived from an EMBL/GenBank/DDBJ whole genome shotgun (WGS) entry which is preliminary data.</text>
</comment>
<dbReference type="CDD" id="cd01948">
    <property type="entry name" value="EAL"/>
    <property type="match status" value="1"/>
</dbReference>
<dbReference type="InterPro" id="IPR001633">
    <property type="entry name" value="EAL_dom"/>
</dbReference>
<dbReference type="CDD" id="cd01949">
    <property type="entry name" value="GGDEF"/>
    <property type="match status" value="1"/>
</dbReference>
<dbReference type="Proteomes" id="UP000284605">
    <property type="component" value="Unassembled WGS sequence"/>
</dbReference>
<dbReference type="SMART" id="SM00267">
    <property type="entry name" value="GGDEF"/>
    <property type="match status" value="1"/>
</dbReference>
<evidence type="ECO:0000259" key="10">
    <source>
        <dbReference type="PROSITE" id="PS50887"/>
    </source>
</evidence>
<dbReference type="AlphaFoldDB" id="A0A418WIX0"/>
<dbReference type="PANTHER" id="PTHR44757">
    <property type="entry name" value="DIGUANYLATE CYCLASE DGCP"/>
    <property type="match status" value="1"/>
</dbReference>
<dbReference type="SMART" id="SM00086">
    <property type="entry name" value="PAC"/>
    <property type="match status" value="2"/>
</dbReference>
<evidence type="ECO:0000256" key="4">
    <source>
        <dbReference type="ARBA" id="ARBA00022989"/>
    </source>
</evidence>
<evidence type="ECO:0000313" key="12">
    <source>
        <dbReference type="Proteomes" id="UP000284605"/>
    </source>
</evidence>
<evidence type="ECO:0000256" key="5">
    <source>
        <dbReference type="ARBA" id="ARBA00023136"/>
    </source>
</evidence>
<evidence type="ECO:0000259" key="8">
    <source>
        <dbReference type="PROSITE" id="PS50113"/>
    </source>
</evidence>
<feature type="transmembrane region" description="Helical" evidence="6">
    <location>
        <begin position="268"/>
        <end position="285"/>
    </location>
</feature>
<dbReference type="SUPFAM" id="SSF55785">
    <property type="entry name" value="PYP-like sensor domain (PAS domain)"/>
    <property type="match status" value="2"/>
</dbReference>
<dbReference type="InterPro" id="IPR035965">
    <property type="entry name" value="PAS-like_dom_sf"/>
</dbReference>
<dbReference type="Pfam" id="PF08447">
    <property type="entry name" value="PAS_3"/>
    <property type="match status" value="1"/>
</dbReference>
<evidence type="ECO:0000259" key="7">
    <source>
        <dbReference type="PROSITE" id="PS50112"/>
    </source>
</evidence>
<dbReference type="SUPFAM" id="SSF141868">
    <property type="entry name" value="EAL domain-like"/>
    <property type="match status" value="1"/>
</dbReference>
<feature type="domain" description="PAC" evidence="8">
    <location>
        <begin position="371"/>
        <end position="424"/>
    </location>
</feature>
<keyword evidence="2" id="KW-1003">Cell membrane</keyword>
<dbReference type="GO" id="GO:0005886">
    <property type="term" value="C:plasma membrane"/>
    <property type="evidence" value="ECO:0007669"/>
    <property type="project" value="UniProtKB-SubCell"/>
</dbReference>
<evidence type="ECO:0000259" key="9">
    <source>
        <dbReference type="PROSITE" id="PS50883"/>
    </source>
</evidence>
<dbReference type="Pfam" id="PF08448">
    <property type="entry name" value="PAS_4"/>
    <property type="match status" value="1"/>
</dbReference>
<dbReference type="InterPro" id="IPR052155">
    <property type="entry name" value="Biofilm_reg_signaling"/>
</dbReference>
<dbReference type="NCBIfam" id="TIGR00254">
    <property type="entry name" value="GGDEF"/>
    <property type="match status" value="1"/>
</dbReference>
<dbReference type="Gene3D" id="3.30.70.270">
    <property type="match status" value="1"/>
</dbReference>
<feature type="transmembrane region" description="Helical" evidence="6">
    <location>
        <begin position="119"/>
        <end position="142"/>
    </location>
</feature>
<dbReference type="Pfam" id="PF00563">
    <property type="entry name" value="EAL"/>
    <property type="match status" value="1"/>
</dbReference>
<dbReference type="InterPro" id="IPR013656">
    <property type="entry name" value="PAS_4"/>
</dbReference>
<evidence type="ECO:0000313" key="11">
    <source>
        <dbReference type="EMBL" id="RJF90001.1"/>
    </source>
</evidence>
<keyword evidence="4 6" id="KW-1133">Transmembrane helix</keyword>
<dbReference type="InterPro" id="IPR001610">
    <property type="entry name" value="PAC"/>
</dbReference>
<feature type="transmembrane region" description="Helical" evidence="6">
    <location>
        <begin position="243"/>
        <end position="262"/>
    </location>
</feature>
<accession>A0A418WIX0</accession>
<dbReference type="PANTHER" id="PTHR44757:SF4">
    <property type="entry name" value="DIGUANYLATE CYCLASE DGCE-RELATED"/>
    <property type="match status" value="1"/>
</dbReference>
<feature type="domain" description="PAC" evidence="8">
    <location>
        <begin position="510"/>
        <end position="562"/>
    </location>
</feature>
<comment type="subcellular location">
    <subcellularLocation>
        <location evidence="1">Cell membrane</location>
        <topology evidence="1">Multi-pass membrane protein</topology>
    </subcellularLocation>
</comment>
<feature type="transmembrane region" description="Helical" evidence="6">
    <location>
        <begin position="154"/>
        <end position="179"/>
    </location>
</feature>
<dbReference type="EMBL" id="QYUK01000011">
    <property type="protein sequence ID" value="RJF90001.1"/>
    <property type="molecule type" value="Genomic_DNA"/>
</dbReference>
<dbReference type="SMART" id="SM00091">
    <property type="entry name" value="PAS"/>
    <property type="match status" value="2"/>
</dbReference>
<feature type="domain" description="PAS" evidence="7">
    <location>
        <begin position="432"/>
        <end position="486"/>
    </location>
</feature>
<dbReference type="InterPro" id="IPR000014">
    <property type="entry name" value="PAS"/>
</dbReference>
<dbReference type="OrthoDB" id="9793210at2"/>
<proteinExistence type="predicted"/>
<dbReference type="InterPro" id="IPR000160">
    <property type="entry name" value="GGDEF_dom"/>
</dbReference>
<evidence type="ECO:0000256" key="2">
    <source>
        <dbReference type="ARBA" id="ARBA00022475"/>
    </source>
</evidence>
<dbReference type="SUPFAM" id="SSF55073">
    <property type="entry name" value="Nucleotide cyclase"/>
    <property type="match status" value="1"/>
</dbReference>
<keyword evidence="3 6" id="KW-0812">Transmembrane</keyword>
<dbReference type="InterPro" id="IPR013655">
    <property type="entry name" value="PAS_fold_3"/>
</dbReference>
<dbReference type="PROSITE" id="PS50113">
    <property type="entry name" value="PAC"/>
    <property type="match status" value="2"/>
</dbReference>
<name>A0A418WIX0_9PROT</name>
<dbReference type="Gene3D" id="3.30.450.20">
    <property type="entry name" value="PAS domain"/>
    <property type="match status" value="2"/>
</dbReference>
<dbReference type="PROSITE" id="PS50883">
    <property type="entry name" value="EAL"/>
    <property type="match status" value="1"/>
</dbReference>
<keyword evidence="5 6" id="KW-0472">Membrane</keyword>
<dbReference type="Pfam" id="PF00990">
    <property type="entry name" value="GGDEF"/>
    <property type="match status" value="1"/>
</dbReference>
<feature type="transmembrane region" description="Helical" evidence="6">
    <location>
        <begin position="86"/>
        <end position="107"/>
    </location>
</feature>
<dbReference type="SMART" id="SM00052">
    <property type="entry name" value="EAL"/>
    <property type="match status" value="1"/>
</dbReference>
<dbReference type="InterPro" id="IPR007895">
    <property type="entry name" value="MASE1"/>
</dbReference>
<dbReference type="CDD" id="cd00130">
    <property type="entry name" value="PAS"/>
    <property type="match status" value="2"/>
</dbReference>
<dbReference type="PROSITE" id="PS50112">
    <property type="entry name" value="PAS"/>
    <property type="match status" value="2"/>
</dbReference>
<keyword evidence="12" id="KW-1185">Reference proteome</keyword>
<feature type="transmembrane region" description="Helical" evidence="6">
    <location>
        <begin position="12"/>
        <end position="32"/>
    </location>
</feature>
<organism evidence="11 12">
    <name type="scientific">Oleomonas cavernae</name>
    <dbReference type="NCBI Taxonomy" id="2320859"/>
    <lineage>
        <taxon>Bacteria</taxon>
        <taxon>Pseudomonadati</taxon>
        <taxon>Pseudomonadota</taxon>
        <taxon>Alphaproteobacteria</taxon>
        <taxon>Acetobacterales</taxon>
        <taxon>Acetobacteraceae</taxon>
        <taxon>Oleomonas</taxon>
    </lineage>
</organism>
<dbReference type="InterPro" id="IPR043128">
    <property type="entry name" value="Rev_trsase/Diguanyl_cyclase"/>
</dbReference>
<evidence type="ECO:0000256" key="1">
    <source>
        <dbReference type="ARBA" id="ARBA00004651"/>
    </source>
</evidence>
<dbReference type="Pfam" id="PF05231">
    <property type="entry name" value="MASE1"/>
    <property type="match status" value="1"/>
</dbReference>
<feature type="domain" description="EAL" evidence="9">
    <location>
        <begin position="737"/>
        <end position="985"/>
    </location>
</feature>
<feature type="domain" description="GGDEF" evidence="10">
    <location>
        <begin position="594"/>
        <end position="726"/>
    </location>
</feature>
<sequence>MAAASANSHVRQGAIVAWLYFILAVACIALSRLQVGEIANLWLGNAVVIGLVWRNPAWHGRYLLGGIFLAATAANLVTGADIVLALGLSAANLIEIALAITLLNWLSPIGQRIATPASYFILISIALAAAAVGATCGSLFLALRGQAGFTLSWWPWWSGSSTGALMALPLAVAASKAAWQEMLEGSRKWEALAFALLSVPLVNYALAHLHYPLAVVALPLVFMALRLNALAIALLALIKISTVIATGLTGNIISVAGQAGFLGTSLQLSAGLAILPAFCVALVIGRQRVDQHALRKSEARFRNAMDNSAIGMALVGLDGSWNRVNRSLCEMLGYSPDELLHTTFQAITHPDDLASDLNEVGRVIAGEIDSYRMEKRYIRKDGSIIWALLAVSIMRDPRSRVPLYFISQIEDIDKRKQAEDEQRSLTEALYEEKERLRTTLYSIGDAVMCTDAEQRVTFMNPIAEQLTGWLMAEASGRPLTDVFRLVEQGTDKPAPSPVEACLRSLAPYYINGDLVLIARNGERRSIQDSAAPIRKASGDIIGSVLVFQDVTKAKTLQRELEHSALHDALTGLPNRKALEQGLTAACQQASQQNRAHSLCFIDLDRFKVINDSAGHAAGDVLLREVARTIRANVRTGDLTARLGGDEFAVILADCAIEQAEGIGNKLVEAIGAMSFVWDEKIYTPGASIGICEISPTATLGDLMSQADVACYAAKSAGRNRVSLYRPGESDAKRHHQDIHVAAGIRAAITANRFRLFAQEILDLRQDGRRRPYYEILLRLENEAGEMIAPGGFIPAAERYDLMGDVDRWVVRTLLRDYGPRLRGAHDLALAINLSANSLNDPSLWPFMQTELHASGLAPGRLHFEITETALINNLQAASQFVSAARAADCSITLDDFGSGLSSFPYLRQFPVDQIKIDGNFIRQLKTSMADRTIVEAINDLGHRFGATTVAEFIEDAETLAIVREMGVDKAQGYFIGRPVPLDSIL</sequence>
<dbReference type="NCBIfam" id="TIGR00229">
    <property type="entry name" value="sensory_box"/>
    <property type="match status" value="2"/>
</dbReference>
<feature type="transmembrane region" description="Helical" evidence="6">
    <location>
        <begin position="191"/>
        <end position="207"/>
    </location>
</feature>
<feature type="domain" description="PAS" evidence="7">
    <location>
        <begin position="297"/>
        <end position="367"/>
    </location>
</feature>
<protein>
    <submittedName>
        <fullName evidence="11">EAL domain-containing protein</fullName>
    </submittedName>
</protein>
<reference evidence="11 12" key="1">
    <citation type="submission" date="2018-09" db="EMBL/GenBank/DDBJ databases">
        <authorList>
            <person name="Zhu H."/>
        </authorList>
    </citation>
    <scope>NUCLEOTIDE SEQUENCE [LARGE SCALE GENOMIC DNA]</scope>
    <source>
        <strain evidence="11 12">K1W22B-8</strain>
    </source>
</reference>
<dbReference type="InterPro" id="IPR035919">
    <property type="entry name" value="EAL_sf"/>
</dbReference>
<dbReference type="Gene3D" id="3.20.20.450">
    <property type="entry name" value="EAL domain"/>
    <property type="match status" value="1"/>
</dbReference>
<dbReference type="GO" id="GO:0003824">
    <property type="term" value="F:catalytic activity"/>
    <property type="evidence" value="ECO:0007669"/>
    <property type="project" value="UniProtKB-ARBA"/>
</dbReference>
<dbReference type="PROSITE" id="PS50887">
    <property type="entry name" value="GGDEF"/>
    <property type="match status" value="1"/>
</dbReference>
<gene>
    <name evidence="11" type="ORF">D3874_14425</name>
</gene>
<evidence type="ECO:0000256" key="3">
    <source>
        <dbReference type="ARBA" id="ARBA00022692"/>
    </source>
</evidence>
<dbReference type="InterPro" id="IPR000700">
    <property type="entry name" value="PAS-assoc_C"/>
</dbReference>
<evidence type="ECO:0000256" key="6">
    <source>
        <dbReference type="SAM" id="Phobius"/>
    </source>
</evidence>